<name>A0ABU8FA63_9BACI</name>
<dbReference type="RefSeq" id="WP_336499423.1">
    <property type="nucleotide sequence ID" value="NZ_JBAWSY010000031.1"/>
</dbReference>
<reference evidence="2 3" key="1">
    <citation type="submission" date="2024-01" db="EMBL/GenBank/DDBJ databases">
        <title>Seven novel Bacillus-like species.</title>
        <authorList>
            <person name="Liu G."/>
        </authorList>
    </citation>
    <scope>NUCLEOTIDE SEQUENCE [LARGE SCALE GENOMIC DNA]</scope>
    <source>
        <strain evidence="2 3">FJAT-51614</strain>
    </source>
</reference>
<comment type="caution">
    <text evidence="2">The sequence shown here is derived from an EMBL/GenBank/DDBJ whole genome shotgun (WGS) entry which is preliminary data.</text>
</comment>
<feature type="signal peptide" evidence="1">
    <location>
        <begin position="1"/>
        <end position="17"/>
    </location>
</feature>
<dbReference type="Proteomes" id="UP001364890">
    <property type="component" value="Unassembled WGS sequence"/>
</dbReference>
<accession>A0ABU8FA63</accession>
<evidence type="ECO:0000256" key="1">
    <source>
        <dbReference type="SAM" id="SignalP"/>
    </source>
</evidence>
<feature type="chain" id="PRO_5045256992" description="Fructose-bisphosphate aldolase" evidence="1">
    <location>
        <begin position="18"/>
        <end position="162"/>
    </location>
</feature>
<sequence length="162" mass="19026">MKRILFLLIGLCYILTACNNTDPDIQVNTIISNVTAEEFNGLGRTNEYGESNQKDFKKLAFDFSMEHGDGVKRKIEMFNDWRTLLKEYDGLERYWGGDSTSQDNIEENFAKYHYELIFYSKGLSEAEVKKIFKEARIHIEWEADEETQTKDYFIGDNINFKD</sequence>
<keyword evidence="1" id="KW-0732">Signal</keyword>
<evidence type="ECO:0000313" key="3">
    <source>
        <dbReference type="Proteomes" id="UP001364890"/>
    </source>
</evidence>
<dbReference type="EMBL" id="JBAWSY010000031">
    <property type="protein sequence ID" value="MEI4771875.1"/>
    <property type="molecule type" value="Genomic_DNA"/>
</dbReference>
<proteinExistence type="predicted"/>
<gene>
    <name evidence="2" type="ORF">WAX74_19930</name>
</gene>
<protein>
    <recommendedName>
        <fullName evidence="4">Fructose-bisphosphate aldolase</fullName>
    </recommendedName>
</protein>
<keyword evidence="3" id="KW-1185">Reference proteome</keyword>
<dbReference type="PROSITE" id="PS51257">
    <property type="entry name" value="PROKAR_LIPOPROTEIN"/>
    <property type="match status" value="1"/>
</dbReference>
<evidence type="ECO:0000313" key="2">
    <source>
        <dbReference type="EMBL" id="MEI4771875.1"/>
    </source>
</evidence>
<organism evidence="2 3">
    <name type="scientific">Psychrobacillus mangrovi</name>
    <dbReference type="NCBI Taxonomy" id="3117745"/>
    <lineage>
        <taxon>Bacteria</taxon>
        <taxon>Bacillati</taxon>
        <taxon>Bacillota</taxon>
        <taxon>Bacilli</taxon>
        <taxon>Bacillales</taxon>
        <taxon>Bacillaceae</taxon>
        <taxon>Psychrobacillus</taxon>
    </lineage>
</organism>
<evidence type="ECO:0008006" key="4">
    <source>
        <dbReference type="Google" id="ProtNLM"/>
    </source>
</evidence>